<dbReference type="InterPro" id="IPR036116">
    <property type="entry name" value="FN3_sf"/>
</dbReference>
<feature type="domain" description="SLH" evidence="3">
    <location>
        <begin position="1374"/>
        <end position="1429"/>
    </location>
</feature>
<evidence type="ECO:0000256" key="1">
    <source>
        <dbReference type="SAM" id="MobiDB-lite"/>
    </source>
</evidence>
<dbReference type="InterPro" id="IPR001119">
    <property type="entry name" value="SLH_dom"/>
</dbReference>
<dbReference type="Pfam" id="PF12733">
    <property type="entry name" value="Cadherin-like"/>
    <property type="match status" value="2"/>
</dbReference>
<gene>
    <name evidence="4" type="ORF">KCTCHS21_61180</name>
</gene>
<dbReference type="EMBL" id="AP019400">
    <property type="protein sequence ID" value="BBI36719.1"/>
    <property type="molecule type" value="Genomic_DNA"/>
</dbReference>
<evidence type="ECO:0000259" key="2">
    <source>
        <dbReference type="PROSITE" id="PS50853"/>
    </source>
</evidence>
<dbReference type="Gene3D" id="2.60.40.10">
    <property type="entry name" value="Immunoglobulins"/>
    <property type="match status" value="2"/>
</dbReference>
<evidence type="ECO:0000259" key="3">
    <source>
        <dbReference type="PROSITE" id="PS51272"/>
    </source>
</evidence>
<feature type="domain" description="SLH" evidence="3">
    <location>
        <begin position="1248"/>
        <end position="1311"/>
    </location>
</feature>
<accession>A0A3T1DF44</accession>
<dbReference type="PANTHER" id="PTHR43308">
    <property type="entry name" value="OUTER MEMBRANE PROTEIN ALPHA-RELATED"/>
    <property type="match status" value="1"/>
</dbReference>
<organism evidence="4 5">
    <name type="scientific">Cohnella abietis</name>
    <dbReference type="NCBI Taxonomy" id="2507935"/>
    <lineage>
        <taxon>Bacteria</taxon>
        <taxon>Bacillati</taxon>
        <taxon>Bacillota</taxon>
        <taxon>Bacilli</taxon>
        <taxon>Bacillales</taxon>
        <taxon>Paenibacillaceae</taxon>
        <taxon>Cohnella</taxon>
    </lineage>
</organism>
<dbReference type="InterPro" id="IPR013783">
    <property type="entry name" value="Ig-like_fold"/>
</dbReference>
<dbReference type="KEGG" id="cohn:KCTCHS21_61180"/>
<feature type="domain" description="SLH" evidence="3">
    <location>
        <begin position="1312"/>
        <end position="1372"/>
    </location>
</feature>
<keyword evidence="5" id="KW-1185">Reference proteome</keyword>
<dbReference type="PANTHER" id="PTHR43308:SF5">
    <property type="entry name" value="S-LAYER PROTEIN _ PEPTIDOGLYCAN ENDO-BETA-N-ACETYLGLUCOSAMINIDASE"/>
    <property type="match status" value="1"/>
</dbReference>
<dbReference type="InterPro" id="IPR051465">
    <property type="entry name" value="Cell_Envelope_Struct_Comp"/>
</dbReference>
<protein>
    <submittedName>
        <fullName evidence="4">Uncharacterized protein</fullName>
    </submittedName>
</protein>
<dbReference type="InterPro" id="IPR025883">
    <property type="entry name" value="Cadherin-like_domain"/>
</dbReference>
<evidence type="ECO:0000313" key="5">
    <source>
        <dbReference type="Proteomes" id="UP000289856"/>
    </source>
</evidence>
<feature type="region of interest" description="Disordered" evidence="1">
    <location>
        <begin position="1078"/>
        <end position="1098"/>
    </location>
</feature>
<evidence type="ECO:0000313" key="4">
    <source>
        <dbReference type="EMBL" id="BBI36719.1"/>
    </source>
</evidence>
<dbReference type="PROSITE" id="PS51272">
    <property type="entry name" value="SLH"/>
    <property type="match status" value="3"/>
</dbReference>
<dbReference type="SUPFAM" id="SSF49265">
    <property type="entry name" value="Fibronectin type III"/>
    <property type="match status" value="1"/>
</dbReference>
<feature type="domain" description="Fibronectin type-III" evidence="2">
    <location>
        <begin position="270"/>
        <end position="363"/>
    </location>
</feature>
<reference evidence="4 5" key="1">
    <citation type="submission" date="2019-01" db="EMBL/GenBank/DDBJ databases">
        <title>Complete genome sequence of Cohnella hallensis HS21 isolated from Korean fir (Abies koreana) rhizospheric soil.</title>
        <authorList>
            <person name="Jiang L."/>
            <person name="Kang S.W."/>
            <person name="Kim S."/>
            <person name="Jung J."/>
            <person name="Kim C.Y."/>
            <person name="Kim D.H."/>
            <person name="Kim S.W."/>
            <person name="Lee J."/>
        </authorList>
    </citation>
    <scope>NUCLEOTIDE SEQUENCE [LARGE SCALE GENOMIC DNA]</scope>
    <source>
        <strain evidence="4 5">HS21</strain>
    </source>
</reference>
<dbReference type="Proteomes" id="UP000289856">
    <property type="component" value="Chromosome"/>
</dbReference>
<sequence length="1429" mass="154603">MRGTNSLKKSLLLFLCFALIVSWGSVYSPSKASAASSALLPMGQPVEQVVGGTEVVFFDDDGEALDDGVSEEIPIGFDFDFYGKPFDHVYAATNGYLMFEDPVIEYRSYDSLPLETLDHYIAPYFADYELLPISKVLYKTVGEIGKRKFVIQYTNMAFYDTPTPFGTFQVILYEENNEIQFQYPQLVGYEYLENAFGANALIGIQGPTGIEPRNVTYSQMTKSITEKQAIRFTPSDPNEYVLVSNIDNEFAAYDERVVYEPILLSIDVFPGSSVAVSPVDGSYAASNHTFQWSNAIGATSYRLLIAEDANLERIVQDESGIGQTSFDIIGLDEGTTYYWKVVAVNDAGYLTYSNTYRFKVPFEKVLPLNQPVETLVQGQELDFTDSSTVTFDLPFKVNVYNRDYSQVEIGNDGYLRFNDENYNNEIGQGVFDNQRTVLYATLGEAPNRKIVIQYTNRYLDDVSLGTVQVIFYESNKFIQFQYPLLLAPEIGYTTASTYVVSESTHDDDEYWESSYLGILSEKRAIRFTPNGPTSYVVTKKADYDPMLLVSADYPAPSTIVSPADGSISTSRVQFKWKNTSGAAYYDLLLATDPSFSANSRVKLKPDQYIGSTSHTQSGWKEGVYYWKVVSINAVNDIDHNTGYSYSNTYQFIVPSSNPSTSIVTADVSSITSMTATAGGNVTVYGAATVAERGIVYSKNANPSYSSNTKVAAALGGSGAFTVDLAGLQSNTTYYARAYAISGDYIFYGQDVTFTTLGSHGSPASLSALSLSGIQLVSGNVYSYTASVPNTLSSTAITATVQDADYRSVTANVYNSSDTLVWGPIDLASGVMSSEIPLHVGTNKIEIVVIAIDGSETTYTVNVTRDPPSGDQSVTVNTDTTVNAITSMTATVGGSVITDGIATVAERGIVYSLNANPTINDTKIPADIGGVGAFTVNLVGLQSNKTHHARAYAISEGRVNYGQDVAFSTLGSHASLSALSLSGITLSVSGSVYSYTASVPNKVSSTAVTATVQEADYRSVTANVYNSSDTLVLGPIDLASGVMSSEIPLHVGTNKIEIVVLALDGSGTTYTVTVTRAAAQTTPPPGGDGSGGAPSVVRSKDGKITVPVGRAGEVSLNNEIEITIPANASKKHLELTIEKVLNTQGLLSNREILASSVFEILKNFTENFDKSVTITMLFDPLKLKSGQTVAIFYYDEVKKTWVKVEGGKISKDRISAEVNHFTKFAVLVVDEKTGLPVLEQSTDTTTNPTTEVKFSDIAKHWAEASIKQAVISGIVKGYTDGTFRPNSTVTREEFAVMLMNALKPQGKGAELTFTDNAKIGIWSQIAIAQAVQAGIIKGNKDGSFRPKNEVTRAEMAVMIANALEQPIEENATTSFADDKAIPAWAKGSIAIVQQADIVQGKSGNKFYPQQSTTRAEAVSVILKLLKQLNK</sequence>
<name>A0A3T1DF44_9BACL</name>
<proteinExistence type="predicted"/>
<dbReference type="InterPro" id="IPR003961">
    <property type="entry name" value="FN3_dom"/>
</dbReference>
<dbReference type="Pfam" id="PF00395">
    <property type="entry name" value="SLH"/>
    <property type="match status" value="3"/>
</dbReference>
<dbReference type="PROSITE" id="PS50853">
    <property type="entry name" value="FN3"/>
    <property type="match status" value="1"/>
</dbReference>